<accession>A0A392W9R6</accession>
<dbReference type="EMBL" id="LXQA011442497">
    <property type="protein sequence ID" value="MCI97418.1"/>
    <property type="molecule type" value="Genomic_DNA"/>
</dbReference>
<evidence type="ECO:0000313" key="2">
    <source>
        <dbReference type="Proteomes" id="UP000265520"/>
    </source>
</evidence>
<dbReference type="Proteomes" id="UP000265520">
    <property type="component" value="Unassembled WGS sequence"/>
</dbReference>
<organism evidence="1 2">
    <name type="scientific">Trifolium medium</name>
    <dbReference type="NCBI Taxonomy" id="97028"/>
    <lineage>
        <taxon>Eukaryota</taxon>
        <taxon>Viridiplantae</taxon>
        <taxon>Streptophyta</taxon>
        <taxon>Embryophyta</taxon>
        <taxon>Tracheophyta</taxon>
        <taxon>Spermatophyta</taxon>
        <taxon>Magnoliopsida</taxon>
        <taxon>eudicotyledons</taxon>
        <taxon>Gunneridae</taxon>
        <taxon>Pentapetalae</taxon>
        <taxon>rosids</taxon>
        <taxon>fabids</taxon>
        <taxon>Fabales</taxon>
        <taxon>Fabaceae</taxon>
        <taxon>Papilionoideae</taxon>
        <taxon>50 kb inversion clade</taxon>
        <taxon>NPAAA clade</taxon>
        <taxon>Hologalegina</taxon>
        <taxon>IRL clade</taxon>
        <taxon>Trifolieae</taxon>
        <taxon>Trifolium</taxon>
    </lineage>
</organism>
<keyword evidence="2" id="KW-1185">Reference proteome</keyword>
<protein>
    <submittedName>
        <fullName evidence="1">Uncharacterized protein</fullName>
    </submittedName>
</protein>
<reference evidence="1 2" key="1">
    <citation type="journal article" date="2018" name="Front. Plant Sci.">
        <title>Red Clover (Trifolium pratense) and Zigzag Clover (T. medium) - A Picture of Genomic Similarities and Differences.</title>
        <authorList>
            <person name="Dluhosova J."/>
            <person name="Istvanek J."/>
            <person name="Nedelnik J."/>
            <person name="Repkova J."/>
        </authorList>
    </citation>
    <scope>NUCLEOTIDE SEQUENCE [LARGE SCALE GENOMIC DNA]</scope>
    <source>
        <strain evidence="2">cv. 10/8</strain>
        <tissue evidence="1">Leaf</tissue>
    </source>
</reference>
<name>A0A392W9R6_9FABA</name>
<proteinExistence type="predicted"/>
<sequence length="15" mass="1463">ISSGAEAVLHSATGY</sequence>
<evidence type="ECO:0000313" key="1">
    <source>
        <dbReference type="EMBL" id="MCI97418.1"/>
    </source>
</evidence>
<comment type="caution">
    <text evidence="1">The sequence shown here is derived from an EMBL/GenBank/DDBJ whole genome shotgun (WGS) entry which is preliminary data.</text>
</comment>
<feature type="non-terminal residue" evidence="1">
    <location>
        <position position="1"/>
    </location>
</feature>